<accession>A0A6P8BHX9</accession>
<evidence type="ECO:0000313" key="4">
    <source>
        <dbReference type="RefSeq" id="XP_030986908.1"/>
    </source>
</evidence>
<feature type="signal peptide" evidence="2">
    <location>
        <begin position="1"/>
        <end position="19"/>
    </location>
</feature>
<dbReference type="GeneID" id="41955095"/>
<dbReference type="KEGG" id="pgri:PgNI_00097"/>
<reference evidence="4" key="3">
    <citation type="submission" date="2025-08" db="UniProtKB">
        <authorList>
            <consortium name="RefSeq"/>
        </authorList>
    </citation>
    <scope>IDENTIFICATION</scope>
    <source>
        <strain evidence="4">NI907</strain>
    </source>
</reference>
<dbReference type="RefSeq" id="XP_030986908.1">
    <property type="nucleotide sequence ID" value="XM_031120181.1"/>
</dbReference>
<proteinExistence type="predicted"/>
<sequence>ADGYIFLFFLLSFFVPYQTQLVTPFTCDLIRTKTQTLVDKGNDNKRGSVRGTGIFDRPLARPR</sequence>
<evidence type="ECO:0000256" key="2">
    <source>
        <dbReference type="SAM" id="SignalP"/>
    </source>
</evidence>
<feature type="chain" id="PRO_5027966898" evidence="2">
    <location>
        <begin position="20"/>
        <end position="63"/>
    </location>
</feature>
<gene>
    <name evidence="4" type="ORF">PgNI_00097</name>
</gene>
<dbReference type="Proteomes" id="UP000515153">
    <property type="component" value="Unplaced"/>
</dbReference>
<evidence type="ECO:0000313" key="3">
    <source>
        <dbReference type="Proteomes" id="UP000515153"/>
    </source>
</evidence>
<name>A0A6P8BHX9_PYRGI</name>
<keyword evidence="3" id="KW-1185">Reference proteome</keyword>
<evidence type="ECO:0000256" key="1">
    <source>
        <dbReference type="SAM" id="MobiDB-lite"/>
    </source>
</evidence>
<reference evidence="4" key="1">
    <citation type="journal article" date="2019" name="Mol. Biol. Evol.">
        <title>Blast fungal genomes show frequent chromosomal changes, gene gains and losses, and effector gene turnover.</title>
        <authorList>
            <person name="Gomez Luciano L.B."/>
            <person name="Jason Tsai I."/>
            <person name="Chuma I."/>
            <person name="Tosa Y."/>
            <person name="Chen Y.H."/>
            <person name="Li J.Y."/>
            <person name="Li M.Y."/>
            <person name="Jade Lu M.Y."/>
            <person name="Nakayashiki H."/>
            <person name="Li W.H."/>
        </authorList>
    </citation>
    <scope>NUCLEOTIDE SEQUENCE</scope>
    <source>
        <strain evidence="4">NI907</strain>
    </source>
</reference>
<feature type="region of interest" description="Disordered" evidence="1">
    <location>
        <begin position="41"/>
        <end position="63"/>
    </location>
</feature>
<feature type="non-terminal residue" evidence="4">
    <location>
        <position position="1"/>
    </location>
</feature>
<protein>
    <submittedName>
        <fullName evidence="4">Uncharacterized protein</fullName>
    </submittedName>
</protein>
<reference evidence="4" key="2">
    <citation type="submission" date="2019-10" db="EMBL/GenBank/DDBJ databases">
        <authorList>
            <consortium name="NCBI Genome Project"/>
        </authorList>
    </citation>
    <scope>NUCLEOTIDE SEQUENCE</scope>
    <source>
        <strain evidence="4">NI907</strain>
    </source>
</reference>
<dbReference type="AlphaFoldDB" id="A0A6P8BHX9"/>
<organism evidence="3 4">
    <name type="scientific">Pyricularia grisea</name>
    <name type="common">Crabgrass-specific blast fungus</name>
    <name type="synonym">Magnaporthe grisea</name>
    <dbReference type="NCBI Taxonomy" id="148305"/>
    <lineage>
        <taxon>Eukaryota</taxon>
        <taxon>Fungi</taxon>
        <taxon>Dikarya</taxon>
        <taxon>Ascomycota</taxon>
        <taxon>Pezizomycotina</taxon>
        <taxon>Sordariomycetes</taxon>
        <taxon>Sordariomycetidae</taxon>
        <taxon>Magnaporthales</taxon>
        <taxon>Pyriculariaceae</taxon>
        <taxon>Pyricularia</taxon>
    </lineage>
</organism>
<keyword evidence="2" id="KW-0732">Signal</keyword>